<evidence type="ECO:0000256" key="6">
    <source>
        <dbReference type="ARBA" id="ARBA00022917"/>
    </source>
</evidence>
<dbReference type="Pfam" id="PF01132">
    <property type="entry name" value="EFP"/>
    <property type="match status" value="1"/>
</dbReference>
<feature type="domain" description="Translation elongation factor P/YeiP central" evidence="11">
    <location>
        <begin position="69"/>
        <end position="123"/>
    </location>
</feature>
<comment type="subcellular location">
    <subcellularLocation>
        <location evidence="1 7">Cytoplasm</location>
    </subcellularLocation>
</comment>
<dbReference type="SUPFAM" id="SSF50104">
    <property type="entry name" value="Translation proteins SH3-like domain"/>
    <property type="match status" value="1"/>
</dbReference>
<comment type="caution">
    <text evidence="12">The sequence shown here is derived from an EMBL/GenBank/DDBJ whole genome shotgun (WGS) entry which is preliminary data.</text>
</comment>
<dbReference type="EMBL" id="BAFN01000001">
    <property type="protein sequence ID" value="GAN35319.1"/>
    <property type="molecule type" value="Genomic_DNA"/>
</dbReference>
<dbReference type="NCBIfam" id="TIGR00038">
    <property type="entry name" value="efp"/>
    <property type="match status" value="1"/>
</dbReference>
<dbReference type="InterPro" id="IPR013185">
    <property type="entry name" value="Transl_elong_KOW-like"/>
</dbReference>
<dbReference type="SMART" id="SM01185">
    <property type="entry name" value="EFP"/>
    <property type="match status" value="1"/>
</dbReference>
<dbReference type="Proteomes" id="UP000032309">
    <property type="component" value="Unassembled WGS sequence"/>
</dbReference>
<dbReference type="CDD" id="cd05794">
    <property type="entry name" value="S1_EF-P_repeat_2"/>
    <property type="match status" value="1"/>
</dbReference>
<dbReference type="InterPro" id="IPR008991">
    <property type="entry name" value="Translation_prot_SH3-like_sf"/>
</dbReference>
<dbReference type="SUPFAM" id="SSF50249">
    <property type="entry name" value="Nucleic acid-binding proteins"/>
    <property type="match status" value="2"/>
</dbReference>
<dbReference type="InterPro" id="IPR001059">
    <property type="entry name" value="Transl_elong_P/YeiP_cen"/>
</dbReference>
<proteinExistence type="inferred from homology"/>
<comment type="function">
    <text evidence="7">Involved in peptide bond synthesis. Stimulates efficient translation and peptide-bond synthesis on native or reconstituted 70S ribosomes in vitro. Probably functions indirectly by altering the affinity of the ribosome for aminoacyl-tRNA, thus increasing their reactivity as acceptors for peptidyl transferase.</text>
</comment>
<dbReference type="PANTHER" id="PTHR30053:SF12">
    <property type="entry name" value="ELONGATION FACTOR P (EF-P) FAMILY PROTEIN"/>
    <property type="match status" value="1"/>
</dbReference>
<gene>
    <name evidence="7" type="primary">efp</name>
    <name evidence="12" type="ORF">BROSI_A3868</name>
</gene>
<evidence type="ECO:0000256" key="4">
    <source>
        <dbReference type="ARBA" id="ARBA00022490"/>
    </source>
</evidence>
<evidence type="ECO:0000259" key="10">
    <source>
        <dbReference type="SMART" id="SM00841"/>
    </source>
</evidence>
<dbReference type="CDD" id="cd04470">
    <property type="entry name" value="S1_EF-P_repeat_1"/>
    <property type="match status" value="1"/>
</dbReference>
<dbReference type="HAMAP" id="MF_00141">
    <property type="entry name" value="EF_P"/>
    <property type="match status" value="1"/>
</dbReference>
<dbReference type="InterPro" id="IPR014722">
    <property type="entry name" value="Rib_uL2_dom2"/>
</dbReference>
<evidence type="ECO:0000256" key="2">
    <source>
        <dbReference type="ARBA" id="ARBA00004815"/>
    </source>
</evidence>
<evidence type="ECO:0000256" key="7">
    <source>
        <dbReference type="HAMAP-Rule" id="MF_00141"/>
    </source>
</evidence>
<protein>
    <recommendedName>
        <fullName evidence="7 8">Elongation factor P</fullName>
        <shortName evidence="7">EF-P</shortName>
    </recommendedName>
</protein>
<dbReference type="Gene3D" id="2.30.30.30">
    <property type="match status" value="1"/>
</dbReference>
<evidence type="ECO:0000256" key="9">
    <source>
        <dbReference type="RuleBase" id="RU004389"/>
    </source>
</evidence>
<dbReference type="Gene3D" id="2.40.50.140">
    <property type="entry name" value="Nucleic acid-binding proteins"/>
    <property type="match status" value="2"/>
</dbReference>
<dbReference type="PROSITE" id="PS01275">
    <property type="entry name" value="EFP"/>
    <property type="match status" value="1"/>
</dbReference>
<keyword evidence="13" id="KW-1185">Reference proteome</keyword>
<evidence type="ECO:0000256" key="1">
    <source>
        <dbReference type="ARBA" id="ARBA00004496"/>
    </source>
</evidence>
<dbReference type="InterPro" id="IPR012340">
    <property type="entry name" value="NA-bd_OB-fold"/>
</dbReference>
<dbReference type="InterPro" id="IPR011768">
    <property type="entry name" value="Transl_elongation_fac_P"/>
</dbReference>
<sequence length="187" mass="21221">MKLVSATEIKRGTVIKMDGELYLVVDYQHVTPGNWRGMVQAKLKSLKQGSVVQKRFRSTDKLEDVFLEHRVMEYLYKEGDNYCFMDTENYEQVLLPKEAVEDAIPYMTLNSQVKIAFYEGKAISVELPSSVTLKIVETDPGMKGDTVVNVYKPAKMETGLVVKVPLFINNGEVIKVDTRTGEFLGRE</sequence>
<comment type="pathway">
    <text evidence="2 7">Protein biosynthesis; polypeptide chain elongation.</text>
</comment>
<evidence type="ECO:0000313" key="13">
    <source>
        <dbReference type="Proteomes" id="UP000032309"/>
    </source>
</evidence>
<evidence type="ECO:0000313" key="12">
    <source>
        <dbReference type="EMBL" id="GAN35319.1"/>
    </source>
</evidence>
<dbReference type="InterPro" id="IPR015365">
    <property type="entry name" value="Elong-fact-P_C"/>
</dbReference>
<accession>A0ABQ0K2N6</accession>
<name>A0ABQ0K2N6_9BACT</name>
<evidence type="ECO:0000259" key="11">
    <source>
        <dbReference type="SMART" id="SM01185"/>
    </source>
</evidence>
<dbReference type="Pfam" id="PF09285">
    <property type="entry name" value="Elong-fact-P_C"/>
    <property type="match status" value="1"/>
</dbReference>
<evidence type="ECO:0000256" key="3">
    <source>
        <dbReference type="ARBA" id="ARBA00009479"/>
    </source>
</evidence>
<keyword evidence="4 7" id="KW-0963">Cytoplasm</keyword>
<dbReference type="GO" id="GO:0003746">
    <property type="term" value="F:translation elongation factor activity"/>
    <property type="evidence" value="ECO:0007669"/>
    <property type="project" value="UniProtKB-KW"/>
</dbReference>
<evidence type="ECO:0000256" key="8">
    <source>
        <dbReference type="NCBIfam" id="TIGR00038"/>
    </source>
</evidence>
<evidence type="ECO:0000256" key="5">
    <source>
        <dbReference type="ARBA" id="ARBA00022768"/>
    </source>
</evidence>
<comment type="similarity">
    <text evidence="3 7 9">Belongs to the elongation factor P family.</text>
</comment>
<dbReference type="Pfam" id="PF08207">
    <property type="entry name" value="EFP_N"/>
    <property type="match status" value="1"/>
</dbReference>
<keyword evidence="6 7" id="KW-0648">Protein biosynthesis</keyword>
<dbReference type="InterPro" id="IPR013852">
    <property type="entry name" value="Transl_elong_P/YeiP_CS"/>
</dbReference>
<keyword evidence="5 7" id="KW-0251">Elongation factor</keyword>
<dbReference type="SMART" id="SM00841">
    <property type="entry name" value="Elong-fact-P_C"/>
    <property type="match status" value="1"/>
</dbReference>
<dbReference type="InterPro" id="IPR020599">
    <property type="entry name" value="Transl_elong_fac_P/YeiP"/>
</dbReference>
<feature type="domain" description="Elongation factor P C-terminal" evidence="10">
    <location>
        <begin position="131"/>
        <end position="186"/>
    </location>
</feature>
<dbReference type="RefSeq" id="WP_230400709.1">
    <property type="nucleotide sequence ID" value="NZ_BAFN01000001.1"/>
</dbReference>
<dbReference type="NCBIfam" id="NF001810">
    <property type="entry name" value="PRK00529.1"/>
    <property type="match status" value="1"/>
</dbReference>
<dbReference type="PANTHER" id="PTHR30053">
    <property type="entry name" value="ELONGATION FACTOR P"/>
    <property type="match status" value="1"/>
</dbReference>
<organism evidence="12 13">
    <name type="scientific">Candidatus Brocadia sinica JPN1</name>
    <dbReference type="NCBI Taxonomy" id="1197129"/>
    <lineage>
        <taxon>Bacteria</taxon>
        <taxon>Pseudomonadati</taxon>
        <taxon>Planctomycetota</taxon>
        <taxon>Candidatus Brocadiia</taxon>
        <taxon>Candidatus Brocadiales</taxon>
        <taxon>Candidatus Brocadiaceae</taxon>
        <taxon>Candidatus Brocadia</taxon>
    </lineage>
</organism>
<reference evidence="13" key="1">
    <citation type="journal article" date="2015" name="Genome Announc.">
        <title>Draft Genome Sequence of an Anaerobic Ammonium-Oxidizing Bacterium, "Candidatus Brocadia sinica".</title>
        <authorList>
            <person name="Oshiki M."/>
            <person name="Shinyako-Hata K."/>
            <person name="Satoh H."/>
            <person name="Okabe S."/>
        </authorList>
    </citation>
    <scope>NUCLEOTIDE SEQUENCE [LARGE SCALE GENOMIC DNA]</scope>
    <source>
        <strain evidence="13">JPN1</strain>
    </source>
</reference>
<dbReference type="PIRSF" id="PIRSF005901">
    <property type="entry name" value="EF-P"/>
    <property type="match status" value="1"/>
</dbReference>